<dbReference type="EMBL" id="JABBGK010000008">
    <property type="protein sequence ID" value="NML76735.1"/>
    <property type="molecule type" value="Genomic_DNA"/>
</dbReference>
<dbReference type="InterPro" id="IPR011990">
    <property type="entry name" value="TPR-like_helical_dom_sf"/>
</dbReference>
<accession>A0A7Y0B0A0</accession>
<dbReference type="Proteomes" id="UP000541470">
    <property type="component" value="Unassembled WGS sequence"/>
</dbReference>
<reference evidence="2 3" key="1">
    <citation type="submission" date="2020-04" db="EMBL/GenBank/DDBJ databases">
        <title>Rhizobium sp. S-51 isolated from soil.</title>
        <authorList>
            <person name="Dahal R.H."/>
        </authorList>
    </citation>
    <scope>NUCLEOTIDE SEQUENCE [LARGE SCALE GENOMIC DNA]</scope>
    <source>
        <strain evidence="2 3">S-51</strain>
    </source>
</reference>
<name>A0A7Y0B0A0_9HYPH</name>
<protein>
    <submittedName>
        <fullName evidence="2">GNAT family N-acetyltransferase</fullName>
    </submittedName>
</protein>
<dbReference type="Gene3D" id="1.25.40.10">
    <property type="entry name" value="Tetratricopeptide repeat domain"/>
    <property type="match status" value="1"/>
</dbReference>
<organism evidence="2 3">
    <name type="scientific">Rhizobium terricola</name>
    <dbReference type="NCBI Taxonomy" id="2728849"/>
    <lineage>
        <taxon>Bacteria</taxon>
        <taxon>Pseudomonadati</taxon>
        <taxon>Pseudomonadota</taxon>
        <taxon>Alphaproteobacteria</taxon>
        <taxon>Hyphomicrobiales</taxon>
        <taxon>Rhizobiaceae</taxon>
        <taxon>Rhizobium/Agrobacterium group</taxon>
        <taxon>Rhizobium</taxon>
    </lineage>
</organism>
<dbReference type="InterPro" id="IPR038740">
    <property type="entry name" value="BioF2-like_GNAT_dom"/>
</dbReference>
<comment type="caution">
    <text evidence="2">The sequence shown here is derived from an EMBL/GenBank/DDBJ whole genome shotgun (WGS) entry which is preliminary data.</text>
</comment>
<dbReference type="Pfam" id="PF13432">
    <property type="entry name" value="TPR_16"/>
    <property type="match status" value="2"/>
</dbReference>
<evidence type="ECO:0000259" key="1">
    <source>
        <dbReference type="Pfam" id="PF13480"/>
    </source>
</evidence>
<dbReference type="GO" id="GO:0016740">
    <property type="term" value="F:transferase activity"/>
    <property type="evidence" value="ECO:0007669"/>
    <property type="project" value="UniProtKB-KW"/>
</dbReference>
<dbReference type="AlphaFoldDB" id="A0A7Y0B0A0"/>
<keyword evidence="2" id="KW-0808">Transferase</keyword>
<sequence length="543" mass="62670">MRIEVIETQDAFAAVRPHWDDVFMADPHAQHFLSWIWLNRYLGHRRRWFILALRDGGPDGRYLAFFPLRLQTRQNADGIFVDEIIMAGNFTADYTGFIARPDHESQAIAGFTTYLKRQNWMQIKFDYINGPPERREAMIRGLQGPDVMFRNIVPRNEQNIDNTICPRIALPDDWDTYLEQHMSGQTRQKLRRFLRTVEGGDEYCITMATKDTIERDLDILFDFWRTRWKPVKGAEKTEKLVRSSREMLEDCFADGNLDVPVLWHGERPLGALANIIDRQKKAVLFYITGRDETWKTPSPGLVLHGYSIRRAIAEGLRTYDFLRGNEPYKYMFGVEDRQISCTLFRTRSGLNLGNRLNPRSVRFVYEKAIDLYHAGKKADAEAGFRQILDVMPDHRGAEFWLANILFEKGRLVEAEASYRALLPRLRDPVAVMLRLADVHLARHRFREAADLLSDICRRAPLKTEARYKWGVALLADRQVREAARVFAEACRNHVPGDDATDALYAGKARDALARVAYALEPAPDPAFYPARFAAGDRPPPMLH</sequence>
<dbReference type="Gene3D" id="3.40.630.30">
    <property type="match status" value="1"/>
</dbReference>
<dbReference type="SUPFAM" id="SSF55729">
    <property type="entry name" value="Acyl-CoA N-acyltransferases (Nat)"/>
    <property type="match status" value="1"/>
</dbReference>
<gene>
    <name evidence="2" type="ORF">HHL25_21585</name>
</gene>
<dbReference type="Pfam" id="PF13480">
    <property type="entry name" value="Acetyltransf_6"/>
    <property type="match status" value="1"/>
</dbReference>
<feature type="domain" description="BioF2-like acetyltransferase" evidence="1">
    <location>
        <begin position="185"/>
        <end position="329"/>
    </location>
</feature>
<evidence type="ECO:0000313" key="3">
    <source>
        <dbReference type="Proteomes" id="UP000541470"/>
    </source>
</evidence>
<evidence type="ECO:0000313" key="2">
    <source>
        <dbReference type="EMBL" id="NML76735.1"/>
    </source>
</evidence>
<dbReference type="InterPro" id="IPR016181">
    <property type="entry name" value="Acyl_CoA_acyltransferase"/>
</dbReference>
<keyword evidence="3" id="KW-1185">Reference proteome</keyword>
<dbReference type="SUPFAM" id="SSF48452">
    <property type="entry name" value="TPR-like"/>
    <property type="match status" value="1"/>
</dbReference>
<proteinExistence type="predicted"/>
<dbReference type="RefSeq" id="WP_169595305.1">
    <property type="nucleotide sequence ID" value="NZ_JABBGK010000008.1"/>
</dbReference>